<protein>
    <recommendedName>
        <fullName evidence="4">WSC domain-containing protein</fullName>
    </recommendedName>
</protein>
<comment type="caution">
    <text evidence="2">The sequence shown here is derived from an EMBL/GenBank/DDBJ whole genome shotgun (WGS) entry which is preliminary data.</text>
</comment>
<keyword evidence="1" id="KW-0732">Signal</keyword>
<feature type="signal peptide" evidence="1">
    <location>
        <begin position="1"/>
        <end position="21"/>
    </location>
</feature>
<reference evidence="2" key="2">
    <citation type="journal article" date="2019" name="IMA Fungus">
        <title>Genome sequencing and comparison of five Tilletia species to identify candidate genes for the detection of regulated species infecting wheat.</title>
        <authorList>
            <person name="Nguyen H.D.T."/>
            <person name="Sultana T."/>
            <person name="Kesanakurti P."/>
            <person name="Hambleton S."/>
        </authorList>
    </citation>
    <scope>NUCLEOTIDE SEQUENCE</scope>
    <source>
        <strain evidence="2">DAOMC 236426</strain>
    </source>
</reference>
<dbReference type="AlphaFoldDB" id="A0A8X7SVU2"/>
<gene>
    <name evidence="2" type="ORF">A4X06_0g5295</name>
</gene>
<accession>A0A8X7SVU2</accession>
<dbReference type="EMBL" id="LWDE02000641">
    <property type="protein sequence ID" value="KAE8245959.1"/>
    <property type="molecule type" value="Genomic_DNA"/>
</dbReference>
<name>A0A8X7SVU2_9BASI</name>
<dbReference type="Proteomes" id="UP000077684">
    <property type="component" value="Unassembled WGS sequence"/>
</dbReference>
<evidence type="ECO:0008006" key="4">
    <source>
        <dbReference type="Google" id="ProtNLM"/>
    </source>
</evidence>
<proteinExistence type="predicted"/>
<evidence type="ECO:0000313" key="3">
    <source>
        <dbReference type="Proteomes" id="UP000077684"/>
    </source>
</evidence>
<reference evidence="2" key="1">
    <citation type="submission" date="2016-04" db="EMBL/GenBank/DDBJ databases">
        <authorList>
            <person name="Nguyen H.D."/>
            <person name="Samba Siva P."/>
            <person name="Cullis J."/>
            <person name="Levesque C.A."/>
            <person name="Hambleton S."/>
        </authorList>
    </citation>
    <scope>NUCLEOTIDE SEQUENCE</scope>
    <source>
        <strain evidence="2">DAOMC 236426</strain>
    </source>
</reference>
<feature type="chain" id="PRO_5036464365" description="WSC domain-containing protein" evidence="1">
    <location>
        <begin position="22"/>
        <end position="109"/>
    </location>
</feature>
<sequence>MKSFTPLVLIVMLSVIGTVKGRNDPTGIYAVLDRCDAISRNCKTTDNHQKLLAFQSCKCQSYIKKRKSNGSCVKGCLLFNPHYEKANCADECSRMRNGGKKCPPTPEGC</sequence>
<organism evidence="2 3">
    <name type="scientific">Tilletia controversa</name>
    <name type="common">dwarf bunt fungus</name>
    <dbReference type="NCBI Taxonomy" id="13291"/>
    <lineage>
        <taxon>Eukaryota</taxon>
        <taxon>Fungi</taxon>
        <taxon>Dikarya</taxon>
        <taxon>Basidiomycota</taxon>
        <taxon>Ustilaginomycotina</taxon>
        <taxon>Exobasidiomycetes</taxon>
        <taxon>Tilletiales</taxon>
        <taxon>Tilletiaceae</taxon>
        <taxon>Tilletia</taxon>
    </lineage>
</organism>
<evidence type="ECO:0000313" key="2">
    <source>
        <dbReference type="EMBL" id="KAE8245959.1"/>
    </source>
</evidence>
<evidence type="ECO:0000256" key="1">
    <source>
        <dbReference type="SAM" id="SignalP"/>
    </source>
</evidence>
<keyword evidence="3" id="KW-1185">Reference proteome</keyword>